<evidence type="ECO:0000313" key="10">
    <source>
        <dbReference type="Proteomes" id="UP000244081"/>
    </source>
</evidence>
<dbReference type="AlphaFoldDB" id="A0A2T5V7P7"/>
<dbReference type="OrthoDB" id="8588347at2"/>
<accession>A0A2T5V7P7</accession>
<dbReference type="InterPro" id="IPR055166">
    <property type="entry name" value="Transc_reg_Sar_Rot_HTH"/>
</dbReference>
<evidence type="ECO:0000313" key="9">
    <source>
        <dbReference type="EMBL" id="PTW59761.1"/>
    </source>
</evidence>
<dbReference type="SUPFAM" id="SSF46785">
    <property type="entry name" value="Winged helix' DNA-binding domain"/>
    <property type="match status" value="1"/>
</dbReference>
<evidence type="ECO:0000256" key="2">
    <source>
        <dbReference type="ARBA" id="ARBA00023015"/>
    </source>
</evidence>
<evidence type="ECO:0000259" key="8">
    <source>
        <dbReference type="PROSITE" id="PS50995"/>
    </source>
</evidence>
<evidence type="ECO:0000256" key="3">
    <source>
        <dbReference type="ARBA" id="ARBA00023125"/>
    </source>
</evidence>
<dbReference type="Gene3D" id="1.10.10.10">
    <property type="entry name" value="Winged helix-like DNA-binding domain superfamily/Winged helix DNA-binding domain"/>
    <property type="match status" value="1"/>
</dbReference>
<dbReference type="EMBL" id="QAYG01000006">
    <property type="protein sequence ID" value="PTW59761.1"/>
    <property type="molecule type" value="Genomic_DNA"/>
</dbReference>
<dbReference type="InterPro" id="IPR036390">
    <property type="entry name" value="WH_DNA-bd_sf"/>
</dbReference>
<dbReference type="InterPro" id="IPR000835">
    <property type="entry name" value="HTH_MarR-typ"/>
</dbReference>
<dbReference type="RefSeq" id="WP_146177419.1">
    <property type="nucleotide sequence ID" value="NZ_QAYG01000006.1"/>
</dbReference>
<dbReference type="NCBIfam" id="TIGR02337">
    <property type="entry name" value="HpaR"/>
    <property type="match status" value="1"/>
</dbReference>
<dbReference type="InterPro" id="IPR012712">
    <property type="entry name" value="HpaR/FarR"/>
</dbReference>
<dbReference type="GO" id="GO:0045892">
    <property type="term" value="P:negative regulation of DNA-templated transcription"/>
    <property type="evidence" value="ECO:0007669"/>
    <property type="project" value="InterPro"/>
</dbReference>
<dbReference type="PANTHER" id="PTHR42756:SF1">
    <property type="entry name" value="TRANSCRIPTIONAL REPRESSOR OF EMRAB OPERON"/>
    <property type="match status" value="1"/>
</dbReference>
<dbReference type="GO" id="GO:0005737">
    <property type="term" value="C:cytoplasm"/>
    <property type="evidence" value="ECO:0007669"/>
    <property type="project" value="UniProtKB-SubCell"/>
</dbReference>
<evidence type="ECO:0000256" key="4">
    <source>
        <dbReference type="ARBA" id="ARBA00023163"/>
    </source>
</evidence>
<keyword evidence="4" id="KW-0804">Transcription</keyword>
<sequence length="172" mass="19608">MTASELKSSQETGESGKDLFLRPFHQSLPMQLMAAREEVMLRFRPHLHAHGLTDQQWRIIRALMEVESREILDLSDVCGIHPASLSRILPKLDAAGIINRRTNKADQRRVIVTIAQKGRTLFNQLAPESERLYSSIASDIGYDLLDEAYDVLERMIEALRTKRRAPKESLAE</sequence>
<organism evidence="9 10">
    <name type="scientific">Breoghania corrubedonensis</name>
    <dbReference type="NCBI Taxonomy" id="665038"/>
    <lineage>
        <taxon>Bacteria</taxon>
        <taxon>Pseudomonadati</taxon>
        <taxon>Pseudomonadota</taxon>
        <taxon>Alphaproteobacteria</taxon>
        <taxon>Hyphomicrobiales</taxon>
        <taxon>Stappiaceae</taxon>
        <taxon>Breoghania</taxon>
    </lineage>
</organism>
<comment type="caution">
    <text evidence="9">The sequence shown here is derived from an EMBL/GenBank/DDBJ whole genome shotgun (WGS) entry which is preliminary data.</text>
</comment>
<proteinExistence type="inferred from homology"/>
<comment type="subcellular location">
    <subcellularLocation>
        <location evidence="1">Cytoplasm</location>
    </subcellularLocation>
</comment>
<dbReference type="PROSITE" id="PS50995">
    <property type="entry name" value="HTH_MARR_2"/>
    <property type="match status" value="1"/>
</dbReference>
<name>A0A2T5V7P7_9HYPH</name>
<keyword evidence="3" id="KW-0238">DNA-binding</keyword>
<dbReference type="Proteomes" id="UP000244081">
    <property type="component" value="Unassembled WGS sequence"/>
</dbReference>
<dbReference type="GO" id="GO:0003700">
    <property type="term" value="F:DNA-binding transcription factor activity"/>
    <property type="evidence" value="ECO:0007669"/>
    <property type="project" value="InterPro"/>
</dbReference>
<evidence type="ECO:0000256" key="6">
    <source>
        <dbReference type="ARBA" id="ARBA00047188"/>
    </source>
</evidence>
<dbReference type="Pfam" id="PF22381">
    <property type="entry name" value="Staph_reg_Sar_Rot"/>
    <property type="match status" value="1"/>
</dbReference>
<reference evidence="9 10" key="1">
    <citation type="submission" date="2018-04" db="EMBL/GenBank/DDBJ databases">
        <title>Genomic Encyclopedia of Archaeal and Bacterial Type Strains, Phase II (KMG-II): from individual species to whole genera.</title>
        <authorList>
            <person name="Goeker M."/>
        </authorList>
    </citation>
    <scope>NUCLEOTIDE SEQUENCE [LARGE SCALE GENOMIC DNA]</scope>
    <source>
        <strain evidence="9 10">DSM 23382</strain>
    </source>
</reference>
<evidence type="ECO:0000256" key="1">
    <source>
        <dbReference type="ARBA" id="ARBA00004496"/>
    </source>
</evidence>
<keyword evidence="2" id="KW-0805">Transcription regulation</keyword>
<feature type="domain" description="HTH marR-type" evidence="8">
    <location>
        <begin position="25"/>
        <end position="157"/>
    </location>
</feature>
<dbReference type="SMART" id="SM00347">
    <property type="entry name" value="HTH_MARR"/>
    <property type="match status" value="1"/>
</dbReference>
<evidence type="ECO:0000256" key="5">
    <source>
        <dbReference type="ARBA" id="ARBA00046337"/>
    </source>
</evidence>
<dbReference type="InterPro" id="IPR036388">
    <property type="entry name" value="WH-like_DNA-bd_sf"/>
</dbReference>
<gene>
    <name evidence="9" type="ORF">C8N35_106146</name>
</gene>
<protein>
    <recommendedName>
        <fullName evidence="6">HTH-type transcriptional regulator SarZ</fullName>
    </recommendedName>
    <alternativeName>
        <fullName evidence="7">Staphylococcal accessory regulator Z</fullName>
    </alternativeName>
</protein>
<evidence type="ECO:0000256" key="7">
    <source>
        <dbReference type="ARBA" id="ARBA00047207"/>
    </source>
</evidence>
<keyword evidence="10" id="KW-1185">Reference proteome</keyword>
<dbReference type="GO" id="GO:0003677">
    <property type="term" value="F:DNA binding"/>
    <property type="evidence" value="ECO:0007669"/>
    <property type="project" value="UniProtKB-KW"/>
</dbReference>
<comment type="similarity">
    <text evidence="5">Belongs to the SarZ family.</text>
</comment>
<dbReference type="PANTHER" id="PTHR42756">
    <property type="entry name" value="TRANSCRIPTIONAL REGULATOR, MARR"/>
    <property type="match status" value="1"/>
</dbReference>